<evidence type="ECO:0000313" key="2">
    <source>
        <dbReference type="EMBL" id="GAA0167857.1"/>
    </source>
</evidence>
<dbReference type="AlphaFoldDB" id="A0AAV3QUS2"/>
<dbReference type="EMBL" id="BAABME010006253">
    <property type="protein sequence ID" value="GAA0167857.1"/>
    <property type="molecule type" value="Genomic_DNA"/>
</dbReference>
<reference evidence="2 3" key="1">
    <citation type="submission" date="2024-01" db="EMBL/GenBank/DDBJ databases">
        <title>The complete chloroplast genome sequence of Lithospermum erythrorhizon: insights into the phylogenetic relationship among Boraginaceae species and the maternal lineages of purple gromwells.</title>
        <authorList>
            <person name="Okada T."/>
            <person name="Watanabe K."/>
        </authorList>
    </citation>
    <scope>NUCLEOTIDE SEQUENCE [LARGE SCALE GENOMIC DNA]</scope>
</reference>
<gene>
    <name evidence="2" type="ORF">LIER_22700</name>
</gene>
<feature type="region of interest" description="Disordered" evidence="1">
    <location>
        <begin position="1"/>
        <end position="77"/>
    </location>
</feature>
<accession>A0AAV3QUS2</accession>
<protein>
    <submittedName>
        <fullName evidence="2">Uncharacterized protein</fullName>
    </submittedName>
</protein>
<feature type="compositionally biased region" description="Basic and acidic residues" evidence="1">
    <location>
        <begin position="1"/>
        <end position="10"/>
    </location>
</feature>
<sequence length="77" mass="8321">MQMVVFEEKQNPNSHKGGAIQTKPNKGDNMHASQNEENTGLHSDDGTSVRDDINLPDVGKKTGEPSVTNTMDKGSKP</sequence>
<feature type="compositionally biased region" description="Basic and acidic residues" evidence="1">
    <location>
        <begin position="42"/>
        <end position="63"/>
    </location>
</feature>
<evidence type="ECO:0000256" key="1">
    <source>
        <dbReference type="SAM" id="MobiDB-lite"/>
    </source>
</evidence>
<dbReference type="Proteomes" id="UP001454036">
    <property type="component" value="Unassembled WGS sequence"/>
</dbReference>
<comment type="caution">
    <text evidence="2">The sequence shown here is derived from an EMBL/GenBank/DDBJ whole genome shotgun (WGS) entry which is preliminary data.</text>
</comment>
<proteinExistence type="predicted"/>
<feature type="compositionally biased region" description="Polar residues" evidence="1">
    <location>
        <begin position="31"/>
        <end position="41"/>
    </location>
</feature>
<name>A0AAV3QUS2_LITER</name>
<organism evidence="2 3">
    <name type="scientific">Lithospermum erythrorhizon</name>
    <name type="common">Purple gromwell</name>
    <name type="synonym">Lithospermum officinale var. erythrorhizon</name>
    <dbReference type="NCBI Taxonomy" id="34254"/>
    <lineage>
        <taxon>Eukaryota</taxon>
        <taxon>Viridiplantae</taxon>
        <taxon>Streptophyta</taxon>
        <taxon>Embryophyta</taxon>
        <taxon>Tracheophyta</taxon>
        <taxon>Spermatophyta</taxon>
        <taxon>Magnoliopsida</taxon>
        <taxon>eudicotyledons</taxon>
        <taxon>Gunneridae</taxon>
        <taxon>Pentapetalae</taxon>
        <taxon>asterids</taxon>
        <taxon>lamiids</taxon>
        <taxon>Boraginales</taxon>
        <taxon>Boraginaceae</taxon>
        <taxon>Boraginoideae</taxon>
        <taxon>Lithospermeae</taxon>
        <taxon>Lithospermum</taxon>
    </lineage>
</organism>
<evidence type="ECO:0000313" key="3">
    <source>
        <dbReference type="Proteomes" id="UP001454036"/>
    </source>
</evidence>
<keyword evidence="3" id="KW-1185">Reference proteome</keyword>
<feature type="compositionally biased region" description="Polar residues" evidence="1">
    <location>
        <begin position="65"/>
        <end position="77"/>
    </location>
</feature>